<feature type="transmembrane region" description="Helical" evidence="5">
    <location>
        <begin position="66"/>
        <end position="86"/>
    </location>
</feature>
<dbReference type="GO" id="GO:0004252">
    <property type="term" value="F:serine-type endopeptidase activity"/>
    <property type="evidence" value="ECO:0007669"/>
    <property type="project" value="InterPro"/>
</dbReference>
<dbReference type="Proteomes" id="UP000216311">
    <property type="component" value="Unassembled WGS sequence"/>
</dbReference>
<dbReference type="PRINTS" id="PR00834">
    <property type="entry name" value="PROTEASES2C"/>
</dbReference>
<dbReference type="PANTHER" id="PTHR43019:SF23">
    <property type="entry name" value="PROTEASE DO-LIKE 5, CHLOROPLASTIC"/>
    <property type="match status" value="1"/>
</dbReference>
<dbReference type="Pfam" id="PF02674">
    <property type="entry name" value="Colicin_V"/>
    <property type="match status" value="1"/>
</dbReference>
<name>A0A255H5T8_9ACTN</name>
<comment type="caution">
    <text evidence="6">The sequence shown here is derived from an EMBL/GenBank/DDBJ whole genome shotgun (WGS) entry which is preliminary data.</text>
</comment>
<dbReference type="PANTHER" id="PTHR43019">
    <property type="entry name" value="SERINE ENDOPROTEASE DEGS"/>
    <property type="match status" value="1"/>
</dbReference>
<keyword evidence="7" id="KW-1185">Reference proteome</keyword>
<keyword evidence="6" id="KW-0645">Protease</keyword>
<dbReference type="NCBIfam" id="NF033740">
    <property type="entry name" value="MarP_fam_protase"/>
    <property type="match status" value="1"/>
</dbReference>
<reference evidence="6 7" key="1">
    <citation type="submission" date="2017-07" db="EMBL/GenBank/DDBJ databases">
        <title>Draft whole genome sequences of clinical Proprionibacteriaceae strains.</title>
        <authorList>
            <person name="Bernier A.-M."/>
            <person name="Bernard K."/>
            <person name="Domingo M.-C."/>
        </authorList>
    </citation>
    <scope>NUCLEOTIDE SEQUENCE [LARGE SCALE GENOMIC DNA]</scope>
    <source>
        <strain evidence="6 7">NML 130396</strain>
    </source>
</reference>
<evidence type="ECO:0000313" key="6">
    <source>
        <dbReference type="EMBL" id="OYO22656.1"/>
    </source>
</evidence>
<comment type="subcellular location">
    <subcellularLocation>
        <location evidence="1">Membrane</location>
        <topology evidence="1">Multi-pass membrane protein</topology>
    </subcellularLocation>
</comment>
<dbReference type="InterPro" id="IPR003825">
    <property type="entry name" value="Colicin-V_CvpA"/>
</dbReference>
<dbReference type="RefSeq" id="WP_094363502.1">
    <property type="nucleotide sequence ID" value="NZ_NMVQ01000010.1"/>
</dbReference>
<dbReference type="Gene3D" id="2.40.10.10">
    <property type="entry name" value="Trypsin-like serine proteases"/>
    <property type="match status" value="2"/>
</dbReference>
<evidence type="ECO:0000313" key="7">
    <source>
        <dbReference type="Proteomes" id="UP000216311"/>
    </source>
</evidence>
<proteinExistence type="predicted"/>
<dbReference type="GO" id="GO:0006508">
    <property type="term" value="P:proteolysis"/>
    <property type="evidence" value="ECO:0007669"/>
    <property type="project" value="UniProtKB-KW"/>
</dbReference>
<keyword evidence="2 5" id="KW-0812">Transmembrane</keyword>
<dbReference type="GO" id="GO:0016020">
    <property type="term" value="C:membrane"/>
    <property type="evidence" value="ECO:0007669"/>
    <property type="project" value="UniProtKB-SubCell"/>
</dbReference>
<dbReference type="AlphaFoldDB" id="A0A255H5T8"/>
<dbReference type="OrthoDB" id="9766361at2"/>
<dbReference type="EMBL" id="NMVQ01000010">
    <property type="protein sequence ID" value="OYO22656.1"/>
    <property type="molecule type" value="Genomic_DNA"/>
</dbReference>
<feature type="transmembrane region" description="Helical" evidence="5">
    <location>
        <begin position="106"/>
        <end position="130"/>
    </location>
</feature>
<feature type="transmembrane region" description="Helical" evidence="5">
    <location>
        <begin position="34"/>
        <end position="54"/>
    </location>
</feature>
<dbReference type="SUPFAM" id="SSF50494">
    <property type="entry name" value="Trypsin-like serine proteases"/>
    <property type="match status" value="1"/>
</dbReference>
<accession>A0A255H5T8</accession>
<dbReference type="InterPro" id="IPR043504">
    <property type="entry name" value="Peptidase_S1_PA_chymotrypsin"/>
</dbReference>
<dbReference type="Pfam" id="PF13365">
    <property type="entry name" value="Trypsin_2"/>
    <property type="match status" value="1"/>
</dbReference>
<evidence type="ECO:0000256" key="1">
    <source>
        <dbReference type="ARBA" id="ARBA00004141"/>
    </source>
</evidence>
<dbReference type="InterPro" id="IPR047680">
    <property type="entry name" value="MarP-like"/>
</dbReference>
<keyword evidence="3 5" id="KW-1133">Transmembrane helix</keyword>
<evidence type="ECO:0000256" key="5">
    <source>
        <dbReference type="SAM" id="Phobius"/>
    </source>
</evidence>
<evidence type="ECO:0000256" key="4">
    <source>
        <dbReference type="ARBA" id="ARBA00023136"/>
    </source>
</evidence>
<keyword evidence="4 5" id="KW-0472">Membrane</keyword>
<evidence type="ECO:0000256" key="2">
    <source>
        <dbReference type="ARBA" id="ARBA00022692"/>
    </source>
</evidence>
<dbReference type="InterPro" id="IPR009003">
    <property type="entry name" value="Peptidase_S1_PA"/>
</dbReference>
<organism evidence="6 7">
    <name type="scientific">Enemella dayhoffiae</name>
    <dbReference type="NCBI Taxonomy" id="2016507"/>
    <lineage>
        <taxon>Bacteria</taxon>
        <taxon>Bacillati</taxon>
        <taxon>Actinomycetota</taxon>
        <taxon>Actinomycetes</taxon>
        <taxon>Propionibacteriales</taxon>
        <taxon>Propionibacteriaceae</taxon>
        <taxon>Enemella</taxon>
    </lineage>
</organism>
<evidence type="ECO:0000256" key="3">
    <source>
        <dbReference type="ARBA" id="ARBA00022989"/>
    </source>
</evidence>
<dbReference type="InterPro" id="IPR001940">
    <property type="entry name" value="Peptidase_S1C"/>
</dbReference>
<keyword evidence="6" id="KW-0378">Hydrolase</keyword>
<gene>
    <name evidence="6" type="ORF">CGZ93_07325</name>
</gene>
<dbReference type="GO" id="GO:0009403">
    <property type="term" value="P:toxin biosynthetic process"/>
    <property type="evidence" value="ECO:0007669"/>
    <property type="project" value="InterPro"/>
</dbReference>
<sequence length="402" mass="41440">MTAAQLVDLTLLALLVIQVAIGWARGLVTSIFGVVGYVGGAVLALWGLSSILALTPIAPDSTLRTIIMLVGVLGIASALHGLMAQLGSRLMAPRRDTGGGRLDSLAGAVVNALVTLVAVGLIGMALLPVVPGAWRRTLQESRVVSTTAELMPPQVITATARLTVALYDAGFPPVFGNPLDEPRMQAEAPEREALNSAGVQRARTSVVKILSDAPGCNRMSEGSGWVAAPHRVITNAHVVAGARTVTLRVGGTGRSLNAQVVWFDPRRDVAVLHVPDLRAPALPVVDGLPAGASAVVAGFPLNGPYDLEPARIRGTVQAQGRDIYGEQPATREIYSIYSDVNPGNSGGPLLTTDGQVAGTVFARSTVAAETGFVLTNQTTAEALRIARSPAAAPVATGACTTG</sequence>
<protein>
    <submittedName>
        <fullName evidence="6">Serine protease</fullName>
    </submittedName>
</protein>